<comment type="caution">
    <text evidence="2">The sequence shown here is derived from an EMBL/GenBank/DDBJ whole genome shotgun (WGS) entry which is preliminary data.</text>
</comment>
<dbReference type="Pfam" id="PF13671">
    <property type="entry name" value="AAA_33"/>
    <property type="match status" value="1"/>
</dbReference>
<name>A0A836HUI6_9TRYP</name>
<dbReference type="SMART" id="SM00382">
    <property type="entry name" value="AAA"/>
    <property type="match status" value="1"/>
</dbReference>
<dbReference type="InterPro" id="IPR027417">
    <property type="entry name" value="P-loop_NTPase"/>
</dbReference>
<proteinExistence type="predicted"/>
<dbReference type="RefSeq" id="XP_067753188.1">
    <property type="nucleotide sequence ID" value="XM_067897031.1"/>
</dbReference>
<dbReference type="InterPro" id="IPR003593">
    <property type="entry name" value="AAA+_ATPase"/>
</dbReference>
<evidence type="ECO:0000259" key="1">
    <source>
        <dbReference type="SMART" id="SM00382"/>
    </source>
</evidence>
<dbReference type="InterPro" id="IPR019039">
    <property type="entry name" value="T4-Rnl1-like_N"/>
</dbReference>
<dbReference type="Pfam" id="PF09511">
    <property type="entry name" value="RNA_lig_T4_1"/>
    <property type="match status" value="1"/>
</dbReference>
<evidence type="ECO:0000313" key="2">
    <source>
        <dbReference type="EMBL" id="KAG5490860.1"/>
    </source>
</evidence>
<organism evidence="2 3">
    <name type="scientific">Porcisia hertigi</name>
    <dbReference type="NCBI Taxonomy" id="2761500"/>
    <lineage>
        <taxon>Eukaryota</taxon>
        <taxon>Discoba</taxon>
        <taxon>Euglenozoa</taxon>
        <taxon>Kinetoplastea</taxon>
        <taxon>Metakinetoplastina</taxon>
        <taxon>Trypanosomatida</taxon>
        <taxon>Trypanosomatidae</taxon>
        <taxon>Leishmaniinae</taxon>
        <taxon>Porcisia</taxon>
    </lineage>
</organism>
<dbReference type="GO" id="GO:0006388">
    <property type="term" value="P:tRNA splicing, via endonucleolytic cleavage and ligation"/>
    <property type="evidence" value="ECO:0007669"/>
    <property type="project" value="TreeGrafter"/>
</dbReference>
<dbReference type="GeneID" id="94287108"/>
<dbReference type="GO" id="GO:0005634">
    <property type="term" value="C:nucleus"/>
    <property type="evidence" value="ECO:0007669"/>
    <property type="project" value="TreeGrafter"/>
</dbReference>
<dbReference type="KEGG" id="phet:94287108"/>
<dbReference type="AlphaFoldDB" id="A0A836HUI6"/>
<feature type="domain" description="AAA+ ATPase" evidence="1">
    <location>
        <begin position="395"/>
        <end position="668"/>
    </location>
</feature>
<dbReference type="PANTHER" id="PTHR32004:SF1">
    <property type="entry name" value="TRNA LIGASE"/>
    <property type="match status" value="1"/>
</dbReference>
<dbReference type="OrthoDB" id="276239at2759"/>
<dbReference type="SUPFAM" id="SSF52540">
    <property type="entry name" value="P-loop containing nucleoside triphosphate hydrolases"/>
    <property type="match status" value="1"/>
</dbReference>
<dbReference type="PANTHER" id="PTHR32004">
    <property type="entry name" value="TRNA LIGASE"/>
    <property type="match status" value="1"/>
</dbReference>
<accession>A0A836HUI6</accession>
<protein>
    <recommendedName>
        <fullName evidence="1">AAA+ ATPase domain-containing protein</fullName>
    </recommendedName>
</protein>
<evidence type="ECO:0000313" key="3">
    <source>
        <dbReference type="Proteomes" id="UP000674318"/>
    </source>
</evidence>
<keyword evidence="3" id="KW-1185">Reference proteome</keyword>
<reference evidence="2 3" key="1">
    <citation type="submission" date="2021-02" db="EMBL/GenBank/DDBJ databases">
        <title>Porcisia hertigi Genome sequencing and assembly.</title>
        <authorList>
            <person name="Almutairi H."/>
            <person name="Gatherer D."/>
        </authorList>
    </citation>
    <scope>NUCLEOTIDE SEQUENCE [LARGE SCALE GENOMIC DNA]</scope>
    <source>
        <strain evidence="2 3">C119</strain>
    </source>
</reference>
<dbReference type="Gene3D" id="3.40.50.300">
    <property type="entry name" value="P-loop containing nucleotide triphosphate hydrolases"/>
    <property type="match status" value="1"/>
</dbReference>
<dbReference type="EMBL" id="JAFJZO010000036">
    <property type="protein sequence ID" value="KAG5490860.1"/>
    <property type="molecule type" value="Genomic_DNA"/>
</dbReference>
<sequence length="905" mass="99429">MEVLKRECWFQREQNTLHAIKVDTAVLDEYVARGRVSLTSVTLSDGHGVASVSVKNASQGDVNGLPCGARSLLIDRVDGSIVCRGVNKFFDLDEVGGDWLRDSSLWTDAYRVWAVRKMAGFIITLFSLDGVGLEIMSKHVLAGPHVDAARELLEKVDEAHRARLAADLFEWGACASCECIRRAQDFHHPVLEDEQFDEKMVLIAVQRRTQLREESLCFSELPAMADRWGLVCAPGVAVPNDAALCSLFAATASWNAAYPPFSSCPQLAEGFVLLIEVAEPTAASVPQWRFPLRLKLKTPKYVVLRAFRSLVCGDSRPQSYLYHQALMGWLQPRSAAEVRCRVEEAGVHALNSAFESGLLAQQRVRHRDASESVGEALARLQRTTALLACPRSRCPLTVVVLCGLPGAGKSTLAMALTRALALQEGLSPFSFVVHLSRDTVNRTVAADHGITDASSKHRQRRLRALVHQTLCRQVREVSCFSSEANQSGVLLLDACHATQASRQVWRQYLPRMLHRYEVAYVECSDLSVMAQRAAAREGHEVLHSAAEAQQALYAVRKKFQPPSLKEAAWRVDTNKCCTEEAVASLRAHLVQGAPLSSSTGRCRILTIPALRSEKHLNDAHLLRDLLGLPESNSVDLSAIFSKMRMPKVTRTASLQLRLDCSTEALRGAAAQLVYSTLDQPRQEAVSFVSLGRCLLQRVVSALRGSSSLSFSPVTGHVTRGHLKWLRGWLLHGRGASGSTEVEKALQERFVVEPARPHVTLLHIKATDGTSSVDEATLEYLSQTGMHLGQEVTVHVESLLLDRHALSFGVTLAGGLEVQGQGMDSTRHTATRLHITVGTAVGVPAAYAGGMTSAFDLWQAENDSLEAERRESCRAVNRSQRKYHNFAQFQLSTALSVRGVVELCRT</sequence>
<gene>
    <name evidence="2" type="ORF">JKF63_00982</name>
</gene>
<dbReference type="Proteomes" id="UP000674318">
    <property type="component" value="Unassembled WGS sequence"/>
</dbReference>